<dbReference type="EMBL" id="GGEC01031705">
    <property type="protein sequence ID" value="MBX12189.1"/>
    <property type="molecule type" value="Transcribed_RNA"/>
</dbReference>
<proteinExistence type="predicted"/>
<organism evidence="1">
    <name type="scientific">Rhizophora mucronata</name>
    <name type="common">Asiatic mangrove</name>
    <dbReference type="NCBI Taxonomy" id="61149"/>
    <lineage>
        <taxon>Eukaryota</taxon>
        <taxon>Viridiplantae</taxon>
        <taxon>Streptophyta</taxon>
        <taxon>Embryophyta</taxon>
        <taxon>Tracheophyta</taxon>
        <taxon>Spermatophyta</taxon>
        <taxon>Magnoliopsida</taxon>
        <taxon>eudicotyledons</taxon>
        <taxon>Gunneridae</taxon>
        <taxon>Pentapetalae</taxon>
        <taxon>rosids</taxon>
        <taxon>fabids</taxon>
        <taxon>Malpighiales</taxon>
        <taxon>Rhizophoraceae</taxon>
        <taxon>Rhizophora</taxon>
    </lineage>
</organism>
<accession>A0A2P2L2I2</accession>
<evidence type="ECO:0000313" key="1">
    <source>
        <dbReference type="EMBL" id="MBX12189.1"/>
    </source>
</evidence>
<sequence length="30" mass="3326">MSGISLSMKVSTNCLFDQSLDQLISHSNRL</sequence>
<reference evidence="1" key="1">
    <citation type="submission" date="2018-02" db="EMBL/GenBank/DDBJ databases">
        <title>Rhizophora mucronata_Transcriptome.</title>
        <authorList>
            <person name="Meera S.P."/>
            <person name="Sreeshan A."/>
            <person name="Augustine A."/>
        </authorList>
    </citation>
    <scope>NUCLEOTIDE SEQUENCE</scope>
    <source>
        <tissue evidence="1">Leaf</tissue>
    </source>
</reference>
<name>A0A2P2L2I2_RHIMU</name>
<dbReference type="AlphaFoldDB" id="A0A2P2L2I2"/>
<protein>
    <submittedName>
        <fullName evidence="1">Uncharacterized protein</fullName>
    </submittedName>
</protein>